<evidence type="ECO:0000313" key="18">
    <source>
        <dbReference type="Ensembl" id="ENSTRUP00000059478.1"/>
    </source>
</evidence>
<keyword evidence="19" id="KW-1185">Reference proteome</keyword>
<dbReference type="Pfam" id="PF00433">
    <property type="entry name" value="Pkinase_C"/>
    <property type="match status" value="1"/>
</dbReference>
<accession>A0A674ME51</accession>
<dbReference type="InterPro" id="IPR017441">
    <property type="entry name" value="Protein_kinase_ATP_BS"/>
</dbReference>
<dbReference type="CDD" id="cd05582">
    <property type="entry name" value="STKc_RSK_N"/>
    <property type="match status" value="1"/>
</dbReference>
<evidence type="ECO:0000256" key="5">
    <source>
        <dbReference type="ARBA" id="ARBA00022679"/>
    </source>
</evidence>
<evidence type="ECO:0000256" key="10">
    <source>
        <dbReference type="ARBA" id="ARBA00047899"/>
    </source>
</evidence>
<comment type="catalytic activity">
    <reaction evidence="11 12">
        <text>L-seryl-[protein] + ATP = O-phospho-L-seryl-[protein] + ADP + H(+)</text>
        <dbReference type="Rhea" id="RHEA:17989"/>
        <dbReference type="Rhea" id="RHEA-COMP:9863"/>
        <dbReference type="Rhea" id="RHEA-COMP:11604"/>
        <dbReference type="ChEBI" id="CHEBI:15378"/>
        <dbReference type="ChEBI" id="CHEBI:29999"/>
        <dbReference type="ChEBI" id="CHEBI:30616"/>
        <dbReference type="ChEBI" id="CHEBI:83421"/>
        <dbReference type="ChEBI" id="CHEBI:456216"/>
        <dbReference type="EC" id="2.7.11.1"/>
    </reaction>
</comment>
<dbReference type="InterPro" id="IPR017892">
    <property type="entry name" value="Pkinase_C"/>
</dbReference>
<dbReference type="GO" id="GO:0005524">
    <property type="term" value="F:ATP binding"/>
    <property type="evidence" value="ECO:0007669"/>
    <property type="project" value="UniProtKB-UniRule"/>
</dbReference>
<dbReference type="Gene3D" id="1.10.510.10">
    <property type="entry name" value="Transferase(Phosphotransferase) domain 1"/>
    <property type="match status" value="2"/>
</dbReference>
<evidence type="ECO:0000256" key="15">
    <source>
        <dbReference type="PROSITE-ProRule" id="PRU10141"/>
    </source>
</evidence>
<evidence type="ECO:0000256" key="12">
    <source>
        <dbReference type="PIRNR" id="PIRNR000606"/>
    </source>
</evidence>
<protein>
    <recommendedName>
        <fullName evidence="12">Ribosomal protein S6 kinase</fullName>
        <ecNumber evidence="12">2.7.11.1</ecNumber>
    </recommendedName>
</protein>
<evidence type="ECO:0000256" key="13">
    <source>
        <dbReference type="PIRSR" id="PIRSR000606-50"/>
    </source>
</evidence>
<evidence type="ECO:0000256" key="3">
    <source>
        <dbReference type="ARBA" id="ARBA00022527"/>
    </source>
</evidence>
<keyword evidence="9 12" id="KW-0067">ATP-binding</keyword>
<dbReference type="FunFam" id="3.30.200.20:FF:000013">
    <property type="entry name" value="Ribosomal protein S6 kinase"/>
    <property type="match status" value="1"/>
</dbReference>
<keyword evidence="5 12" id="KW-0808">Transferase</keyword>
<evidence type="ECO:0000256" key="4">
    <source>
        <dbReference type="ARBA" id="ARBA00022553"/>
    </source>
</evidence>
<dbReference type="PROSITE" id="PS51285">
    <property type="entry name" value="AGC_KINASE_CTER"/>
    <property type="match status" value="1"/>
</dbReference>
<evidence type="ECO:0000256" key="2">
    <source>
        <dbReference type="ARBA" id="ARBA00009804"/>
    </source>
</evidence>
<feature type="domain" description="Protein kinase" evidence="16">
    <location>
        <begin position="75"/>
        <end position="334"/>
    </location>
</feature>
<name>A0A674ME51_TAKRU</name>
<dbReference type="SUPFAM" id="SSF56112">
    <property type="entry name" value="Protein kinase-like (PK-like)"/>
    <property type="match status" value="2"/>
</dbReference>
<feature type="binding site" evidence="14 15">
    <location>
        <position position="107"/>
    </location>
    <ligand>
        <name>ATP</name>
        <dbReference type="ChEBI" id="CHEBI:30616"/>
    </ligand>
</feature>
<keyword evidence="4" id="KW-0597">Phosphoprotein</keyword>
<comment type="cofactor">
    <cofactor evidence="1 12">
        <name>Mg(2+)</name>
        <dbReference type="ChEBI" id="CHEBI:18420"/>
    </cofactor>
</comment>
<organism evidence="18 19">
    <name type="scientific">Takifugu rubripes</name>
    <name type="common">Japanese pufferfish</name>
    <name type="synonym">Fugu rubripes</name>
    <dbReference type="NCBI Taxonomy" id="31033"/>
    <lineage>
        <taxon>Eukaryota</taxon>
        <taxon>Metazoa</taxon>
        <taxon>Chordata</taxon>
        <taxon>Craniata</taxon>
        <taxon>Vertebrata</taxon>
        <taxon>Euteleostomi</taxon>
        <taxon>Actinopterygii</taxon>
        <taxon>Neopterygii</taxon>
        <taxon>Teleostei</taxon>
        <taxon>Neoteleostei</taxon>
        <taxon>Acanthomorphata</taxon>
        <taxon>Eupercaria</taxon>
        <taxon>Tetraodontiformes</taxon>
        <taxon>Tetradontoidea</taxon>
        <taxon>Tetraodontidae</taxon>
        <taxon>Takifugu</taxon>
    </lineage>
</organism>
<dbReference type="GO" id="GO:0035556">
    <property type="term" value="P:intracellular signal transduction"/>
    <property type="evidence" value="ECO:0007669"/>
    <property type="project" value="InterPro"/>
</dbReference>
<reference evidence="18" key="3">
    <citation type="submission" date="2025-09" db="UniProtKB">
        <authorList>
            <consortium name="Ensembl"/>
        </authorList>
    </citation>
    <scope>IDENTIFICATION</scope>
</reference>
<reference evidence="18" key="2">
    <citation type="submission" date="2025-08" db="UniProtKB">
        <authorList>
            <consortium name="Ensembl"/>
        </authorList>
    </citation>
    <scope>IDENTIFICATION</scope>
</reference>
<comment type="similarity">
    <text evidence="2 12">Belongs to the protein kinase superfamily. AGC Ser/Thr protein kinase family. S6 kinase subfamily.</text>
</comment>
<dbReference type="PROSITE" id="PS00108">
    <property type="entry name" value="PROTEIN_KINASE_ST"/>
    <property type="match status" value="2"/>
</dbReference>
<dbReference type="InterPro" id="IPR008271">
    <property type="entry name" value="Ser/Thr_kinase_AS"/>
</dbReference>
<dbReference type="FunFam" id="1.10.510.10:FF:000010">
    <property type="entry name" value="Ribosomal protein S6 kinase"/>
    <property type="match status" value="1"/>
</dbReference>
<comment type="catalytic activity">
    <reaction evidence="10 12">
        <text>L-threonyl-[protein] + ATP = O-phospho-L-threonyl-[protein] + ADP + H(+)</text>
        <dbReference type="Rhea" id="RHEA:46608"/>
        <dbReference type="Rhea" id="RHEA-COMP:11060"/>
        <dbReference type="Rhea" id="RHEA-COMP:11605"/>
        <dbReference type="ChEBI" id="CHEBI:15378"/>
        <dbReference type="ChEBI" id="CHEBI:30013"/>
        <dbReference type="ChEBI" id="CHEBI:30616"/>
        <dbReference type="ChEBI" id="CHEBI:61977"/>
        <dbReference type="ChEBI" id="CHEBI:456216"/>
        <dbReference type="EC" id="2.7.11.1"/>
    </reaction>
</comment>
<dbReference type="Ensembl" id="ENSTRUT00000082349.1">
    <property type="protein sequence ID" value="ENSTRUP00000059478.1"/>
    <property type="gene ID" value="ENSTRUG00000005953.3"/>
</dbReference>
<evidence type="ECO:0000256" key="6">
    <source>
        <dbReference type="ARBA" id="ARBA00022737"/>
    </source>
</evidence>
<feature type="active site" description="Proton acceptor" evidence="13">
    <location>
        <position position="519"/>
    </location>
</feature>
<reference evidence="18 19" key="1">
    <citation type="journal article" date="2011" name="Genome Biol. Evol.">
        <title>Integration of the genetic map and genome assembly of fugu facilitates insights into distinct features of genome evolution in teleosts and mammals.</title>
        <authorList>
            <person name="Kai W."/>
            <person name="Kikuchi K."/>
            <person name="Tohari S."/>
            <person name="Chew A.K."/>
            <person name="Tay A."/>
            <person name="Fujiwara A."/>
            <person name="Hosoya S."/>
            <person name="Suetake H."/>
            <person name="Naruse K."/>
            <person name="Brenner S."/>
            <person name="Suzuki Y."/>
            <person name="Venkatesh B."/>
        </authorList>
    </citation>
    <scope>NUCLEOTIDE SEQUENCE [LARGE SCALE GENOMIC DNA]</scope>
</reference>
<dbReference type="InterPro" id="IPR011009">
    <property type="entry name" value="Kinase-like_dom_sf"/>
</dbReference>
<evidence type="ECO:0000313" key="19">
    <source>
        <dbReference type="Proteomes" id="UP000005226"/>
    </source>
</evidence>
<dbReference type="EC" id="2.7.11.1" evidence="12"/>
<evidence type="ECO:0000256" key="7">
    <source>
        <dbReference type="ARBA" id="ARBA00022741"/>
    </source>
</evidence>
<evidence type="ECO:0000256" key="8">
    <source>
        <dbReference type="ARBA" id="ARBA00022777"/>
    </source>
</evidence>
<dbReference type="SMART" id="SM00133">
    <property type="entry name" value="S_TK_X"/>
    <property type="match status" value="1"/>
</dbReference>
<evidence type="ECO:0000259" key="17">
    <source>
        <dbReference type="PROSITE" id="PS51285"/>
    </source>
</evidence>
<dbReference type="Pfam" id="PF00069">
    <property type="entry name" value="Pkinase"/>
    <property type="match status" value="2"/>
</dbReference>
<feature type="active site" description="Proton acceptor" evidence="13">
    <location>
        <position position="200"/>
    </location>
</feature>
<dbReference type="InterPro" id="IPR000719">
    <property type="entry name" value="Prot_kinase_dom"/>
</dbReference>
<keyword evidence="3 12" id="KW-0723">Serine/threonine-protein kinase</keyword>
<evidence type="ECO:0000256" key="1">
    <source>
        <dbReference type="ARBA" id="ARBA00001946"/>
    </source>
</evidence>
<feature type="domain" description="Protein kinase" evidence="16">
    <location>
        <begin position="382"/>
        <end position="659"/>
    </location>
</feature>
<dbReference type="PROSITE" id="PS50011">
    <property type="entry name" value="PROTEIN_KINASE_DOM"/>
    <property type="match status" value="2"/>
</dbReference>
<dbReference type="InterPro" id="IPR041906">
    <property type="entry name" value="RSK_N"/>
</dbReference>
<evidence type="ECO:0000256" key="14">
    <source>
        <dbReference type="PIRSR" id="PIRSR000606-51"/>
    </source>
</evidence>
<evidence type="ECO:0000256" key="9">
    <source>
        <dbReference type="ARBA" id="ARBA00022840"/>
    </source>
</evidence>
<proteinExistence type="inferred from homology"/>
<evidence type="ECO:0000256" key="11">
    <source>
        <dbReference type="ARBA" id="ARBA00048679"/>
    </source>
</evidence>
<dbReference type="InterPro" id="IPR000961">
    <property type="entry name" value="AGC-kinase_C"/>
</dbReference>
<feature type="domain" description="AGC-kinase C-terminal" evidence="17">
    <location>
        <begin position="335"/>
        <end position="404"/>
    </location>
</feature>
<dbReference type="InterPro" id="IPR016239">
    <property type="entry name" value="Ribosomal_S6_kinase_II"/>
</dbReference>
<keyword evidence="7 12" id="KW-0547">Nucleotide-binding</keyword>
<dbReference type="PIRSF" id="PIRSF000606">
    <property type="entry name" value="Ribsml_S6_kin_2"/>
    <property type="match status" value="1"/>
</dbReference>
<sequence length="720" mass="81206">MLLNVFCREHVSTCLSQFLAEAETGEETCSDPALSQGSLPAIPPVCLLQDDVPIKEISITHHVKEGSEKADPRQFELRKVLGQGSFGKVFLVRKVTGPDAGQLYAMKVLKKATLKVRDRVRTKMERDILVEVNHPFIVKLHYAFQTEGKLYLILDFLRGGDLFTRLSKEVMFTEEDVKFYLAELALALDHLHGLGIIYRDLKPENILLDEEGHIKLTDFGLSKESVDHDNKAYSFCGTVEYMAPEVVNRRGHSHYADWWSYGVLMYEMLTGSLPFQGKDRKDTMTMILKAKLGMPQFLSTEAQSLLRNLFKRNPSNRLGAGPDGVEEIKRHQFFNTIDWNKLFRREIYPPFKPAAGRPDDTFYFDPEFTAKTPRDSPGVPPSANAHQLFRGFSFVAITEEDTEPLQCSVLKAQIIKICLPVLRQLVTACSQIISKAKKDPTEEVEILLRYGQHPNIITLKDVYDDGRSVFLVTELMKGGELLDKILRQKFFSEREASAVLYTITKTVEYLHVQGVVHRDLKPSNILYVDESGNAESIRICDFGFSKQLRAENGLLMTPCYTANFVAPEVLKKQGYDAACDIWSLGVLLYTMLTGFTPFANGPEDTPEEILARIGSGKFSLTGGYWNSVSNEAKDLVSRMLHVDPHRRLTAAQVLRHPWVTHRDQLPKYTLNRQDAPHLVKGAMAATYSALNRNVPPVLEPVGCSTLAQRRGMKKITSTAL</sequence>
<dbReference type="GeneTree" id="ENSGT00940000159370"/>
<dbReference type="AlphaFoldDB" id="A0A674ME51"/>
<dbReference type="SMART" id="SM00220">
    <property type="entry name" value="S_TKc"/>
    <property type="match status" value="2"/>
</dbReference>
<dbReference type="GO" id="GO:0004674">
    <property type="term" value="F:protein serine/threonine kinase activity"/>
    <property type="evidence" value="ECO:0007669"/>
    <property type="project" value="UniProtKB-KW"/>
</dbReference>
<gene>
    <name evidence="18" type="primary">LOC101070821</name>
</gene>
<dbReference type="GO" id="GO:0000287">
    <property type="term" value="F:magnesium ion binding"/>
    <property type="evidence" value="ECO:0007669"/>
    <property type="project" value="InterPro"/>
</dbReference>
<evidence type="ECO:0000259" key="16">
    <source>
        <dbReference type="PROSITE" id="PS50011"/>
    </source>
</evidence>
<dbReference type="Gene3D" id="3.30.200.20">
    <property type="entry name" value="Phosphorylase Kinase, domain 1"/>
    <property type="match status" value="2"/>
</dbReference>
<dbReference type="FunFam" id="1.10.510.10:FF:000041">
    <property type="entry name" value="Ribosomal protein S6 kinase"/>
    <property type="match status" value="1"/>
</dbReference>
<keyword evidence="8 12" id="KW-0418">Kinase</keyword>
<feature type="binding site" evidence="14">
    <location>
        <begin position="81"/>
        <end position="89"/>
    </location>
    <ligand>
        <name>ATP</name>
        <dbReference type="ChEBI" id="CHEBI:30616"/>
    </ligand>
</feature>
<dbReference type="Proteomes" id="UP000005226">
    <property type="component" value="Chromosome 10"/>
</dbReference>
<dbReference type="PANTHER" id="PTHR24351">
    <property type="entry name" value="RIBOSOMAL PROTEIN S6 KINASE"/>
    <property type="match status" value="1"/>
</dbReference>
<dbReference type="PROSITE" id="PS00107">
    <property type="entry name" value="PROTEIN_KINASE_ATP"/>
    <property type="match status" value="1"/>
</dbReference>
<keyword evidence="6" id="KW-0677">Repeat</keyword>